<dbReference type="EMBL" id="AZDZ01000019">
    <property type="protein sequence ID" value="KRK79075.1"/>
    <property type="molecule type" value="Genomic_DNA"/>
</dbReference>
<keyword evidence="2" id="KW-1185">Reference proteome</keyword>
<evidence type="ECO:0000313" key="2">
    <source>
        <dbReference type="Proteomes" id="UP000051248"/>
    </source>
</evidence>
<evidence type="ECO:0000313" key="1">
    <source>
        <dbReference type="EMBL" id="KRK79075.1"/>
    </source>
</evidence>
<name>A0A0R1KC69_9LACO</name>
<dbReference type="eggNOG" id="ENOG5030B1R">
    <property type="taxonomic scope" value="Bacteria"/>
</dbReference>
<sequence>MGFNNTTVEAVPSRDQVYQGAPSGMDLEDFFSWPSSYNYGSTVQNSVQIIGKGSSGATTDIVQMTNGSNDVGSIWGRMSSNNEDYNYFDITKKQTFSMWVYMGDKRFNYTKYNEDKNDIDGNNGSGEGIAFVIQNDDNDENAIAHYDGLFGLNDTPSGKESLGVWGGSPFVGANSLSDTKNFAKGAIQNSFAMELDTRRNVRAAQNFQLQDDYFDATMGSDNTKEAKGQHIAWNYPGESSTYNVGITDPLWTSHTMEHKGVIHNLNMTGDATVESAWHHFTFTYYPPEDNKSAHIFYAFSDKDYDGTIRPFNNWDSRGEGTVKHPIMDIDIGKLNLDPGQTKVRWGLTSASGDTATTNAVIFESIPAVADIETTTNLYDYTQERDIPDSDRNSTVDDDVNNGDKLRFDYNLTYNSGLMSTGDITTKINVPKNVDFTADEAGNIGEIKYSGETVKINASQLNSDGTIDLTLNSMGKDNVSAQIRLYGTANIGSDGNINPVLVKQAHTSYDSDHYTGDVMTPQFTINPLGDTLQLAPKDTDDTMQRSIITGKEAQMDMNINYQNGSSFGNDKVTVTTIVDKGTDKETKSSSIQAVDSSATNSEYSLVMSGLKAGDHNVEVYVTDSKHRISNYLNYLVKAEDRKLLFEVDNEREMTISLDDTIDLTGVLKYNDGSEFDLNDMSIIWKTDDKTPLNVVPKAPNYNDPTIGQSEYKYTFSVSGEVLGIGDHKVVVYASGGGGINYSDKIEFTIHVVDKVLQLTSDKNYRFQTTNQSNESKVIKRDGTWTLNVTSAKTPWILTVRSDGLMGSNGIPITGSMVYRDDANEYTLANDPVEIARDETSDIIEDTEYIGENWKPLEGILLKVAPNTSAGTYTGEIQWTLVDGPMQ</sequence>
<proteinExistence type="predicted"/>
<protein>
    <recommendedName>
        <fullName evidence="3">Extracellular protein</fullName>
    </recommendedName>
</protein>
<organism evidence="1 2">
    <name type="scientific">Companilactobacillus nodensis DSM 19682 = JCM 14932 = NBRC 107160</name>
    <dbReference type="NCBI Taxonomy" id="1423775"/>
    <lineage>
        <taxon>Bacteria</taxon>
        <taxon>Bacillati</taxon>
        <taxon>Bacillota</taxon>
        <taxon>Bacilli</taxon>
        <taxon>Lactobacillales</taxon>
        <taxon>Lactobacillaceae</taxon>
        <taxon>Companilactobacillus</taxon>
    </lineage>
</organism>
<gene>
    <name evidence="1" type="ORF">FD03_GL001438</name>
</gene>
<comment type="caution">
    <text evidence="1">The sequence shown here is derived from an EMBL/GenBank/DDBJ whole genome shotgun (WGS) entry which is preliminary data.</text>
</comment>
<dbReference type="Proteomes" id="UP000051248">
    <property type="component" value="Unassembled WGS sequence"/>
</dbReference>
<dbReference type="PATRIC" id="fig|1423775.4.peg.1467"/>
<dbReference type="AlphaFoldDB" id="A0A0R1KC69"/>
<accession>A0A0R1KC69</accession>
<reference evidence="1 2" key="1">
    <citation type="journal article" date="2015" name="Genome Announc.">
        <title>Expanding the biotechnology potential of lactobacilli through comparative genomics of 213 strains and associated genera.</title>
        <authorList>
            <person name="Sun Z."/>
            <person name="Harris H.M."/>
            <person name="McCann A."/>
            <person name="Guo C."/>
            <person name="Argimon S."/>
            <person name="Zhang W."/>
            <person name="Yang X."/>
            <person name="Jeffery I.B."/>
            <person name="Cooney J.C."/>
            <person name="Kagawa T.F."/>
            <person name="Liu W."/>
            <person name="Song Y."/>
            <person name="Salvetti E."/>
            <person name="Wrobel A."/>
            <person name="Rasinkangas P."/>
            <person name="Parkhill J."/>
            <person name="Rea M.C."/>
            <person name="O'Sullivan O."/>
            <person name="Ritari J."/>
            <person name="Douillard F.P."/>
            <person name="Paul Ross R."/>
            <person name="Yang R."/>
            <person name="Briner A.E."/>
            <person name="Felis G.E."/>
            <person name="de Vos W.M."/>
            <person name="Barrangou R."/>
            <person name="Klaenhammer T.R."/>
            <person name="Caufield P.W."/>
            <person name="Cui Y."/>
            <person name="Zhang H."/>
            <person name="O'Toole P.W."/>
        </authorList>
    </citation>
    <scope>NUCLEOTIDE SEQUENCE [LARGE SCALE GENOMIC DNA]</scope>
    <source>
        <strain evidence="1 2">DSM 19682</strain>
    </source>
</reference>
<dbReference type="Gene3D" id="2.60.120.200">
    <property type="match status" value="1"/>
</dbReference>
<dbReference type="STRING" id="1423775.FD03_GL001438"/>
<evidence type="ECO:0008006" key="3">
    <source>
        <dbReference type="Google" id="ProtNLM"/>
    </source>
</evidence>